<proteinExistence type="predicted"/>
<organism evidence="1">
    <name type="scientific">Gongylonema pulchrum</name>
    <dbReference type="NCBI Taxonomy" id="637853"/>
    <lineage>
        <taxon>Eukaryota</taxon>
        <taxon>Metazoa</taxon>
        <taxon>Ecdysozoa</taxon>
        <taxon>Nematoda</taxon>
        <taxon>Chromadorea</taxon>
        <taxon>Rhabditida</taxon>
        <taxon>Spirurina</taxon>
        <taxon>Spiruromorpha</taxon>
        <taxon>Spiruroidea</taxon>
        <taxon>Gongylonematidae</taxon>
        <taxon>Gongylonema</taxon>
    </lineage>
</organism>
<accession>A0A183F0C1</accession>
<evidence type="ECO:0000313" key="1">
    <source>
        <dbReference type="WBParaSite" id="GPUH_0002669201-mRNA-1"/>
    </source>
</evidence>
<dbReference type="AlphaFoldDB" id="A0A183F0C1"/>
<sequence>LYEITAGELGKAPSAVRDTLAIEPESVLAGAEAQAVDYDEMRARLQSLKN</sequence>
<dbReference type="WBParaSite" id="GPUH_0002669201-mRNA-1">
    <property type="protein sequence ID" value="GPUH_0002669201-mRNA-1"/>
    <property type="gene ID" value="GPUH_0002669201"/>
</dbReference>
<protein>
    <submittedName>
        <fullName evidence="1">Transcriptional regulator</fullName>
    </submittedName>
</protein>
<name>A0A183F0C1_9BILA</name>
<reference evidence="1" key="1">
    <citation type="submission" date="2016-06" db="UniProtKB">
        <authorList>
            <consortium name="WormBaseParasite"/>
        </authorList>
    </citation>
    <scope>IDENTIFICATION</scope>
</reference>